<dbReference type="InterPro" id="IPR025117">
    <property type="entry name" value="DUF4037"/>
</dbReference>
<dbReference type="SUPFAM" id="SSF81301">
    <property type="entry name" value="Nucleotidyltransferase"/>
    <property type="match status" value="1"/>
</dbReference>
<dbReference type="Gene3D" id="3.30.460.10">
    <property type="entry name" value="Beta Polymerase, domain 2"/>
    <property type="match status" value="1"/>
</dbReference>
<evidence type="ECO:0000313" key="3">
    <source>
        <dbReference type="EMBL" id="WTQ77044.1"/>
    </source>
</evidence>
<dbReference type="EMBL" id="CP108169">
    <property type="protein sequence ID" value="WTQ77044.1"/>
    <property type="molecule type" value="Genomic_DNA"/>
</dbReference>
<accession>A0AAU1M0B9</accession>
<evidence type="ECO:0000259" key="2">
    <source>
        <dbReference type="Pfam" id="PF18765"/>
    </source>
</evidence>
<dbReference type="InterPro" id="IPR041633">
    <property type="entry name" value="Polbeta"/>
</dbReference>
<proteinExistence type="predicted"/>
<evidence type="ECO:0000259" key="1">
    <source>
        <dbReference type="Pfam" id="PF13228"/>
    </source>
</evidence>
<dbReference type="Pfam" id="PF13228">
    <property type="entry name" value="DUF4037"/>
    <property type="match status" value="1"/>
</dbReference>
<protein>
    <submittedName>
        <fullName evidence="3">Nucleotidyltransferase domain-containing protein</fullName>
    </submittedName>
</protein>
<dbReference type="Pfam" id="PF18765">
    <property type="entry name" value="Polbeta"/>
    <property type="match status" value="1"/>
</dbReference>
<dbReference type="CDD" id="cd05403">
    <property type="entry name" value="NT_KNTase_like"/>
    <property type="match status" value="1"/>
</dbReference>
<gene>
    <name evidence="3" type="ORF">OG222_29705</name>
</gene>
<organism evidence="3">
    <name type="scientific">Streptomyces sp. NBC_00148</name>
    <dbReference type="NCBI Taxonomy" id="2903626"/>
    <lineage>
        <taxon>Bacteria</taxon>
        <taxon>Bacillati</taxon>
        <taxon>Actinomycetota</taxon>
        <taxon>Actinomycetes</taxon>
        <taxon>Kitasatosporales</taxon>
        <taxon>Streptomycetaceae</taxon>
        <taxon>Streptomyces</taxon>
    </lineage>
</organism>
<feature type="domain" description="DUF4037" evidence="1">
    <location>
        <begin position="138"/>
        <end position="219"/>
    </location>
</feature>
<name>A0AAU1M0B9_9ACTN</name>
<dbReference type="AlphaFoldDB" id="A0AAU1M0B9"/>
<reference evidence="3" key="1">
    <citation type="submission" date="2022-10" db="EMBL/GenBank/DDBJ databases">
        <title>The complete genomes of actinobacterial strains from the NBC collection.</title>
        <authorList>
            <person name="Joergensen T.S."/>
            <person name="Alvarez Arevalo M."/>
            <person name="Sterndorff E.B."/>
            <person name="Faurdal D."/>
            <person name="Vuksanovic O."/>
            <person name="Mourched A.-S."/>
            <person name="Charusanti P."/>
            <person name="Shaw S."/>
            <person name="Blin K."/>
            <person name="Weber T."/>
        </authorList>
    </citation>
    <scope>NUCLEOTIDE SEQUENCE</scope>
    <source>
        <strain evidence="3">NBC_00148</strain>
    </source>
</reference>
<dbReference type="InterPro" id="IPR043519">
    <property type="entry name" value="NT_sf"/>
</dbReference>
<feature type="domain" description="Polymerase beta nucleotidyltransferase" evidence="2">
    <location>
        <begin position="19"/>
        <end position="68"/>
    </location>
</feature>
<sequence>MTPAHAPSPSVAAMASRLTRLPGIEAVALGGSRARGTHRPDSDWDLGVYYRGAPDLDALTALASDVQGAPAEVAGPGGWGPWVNGGAWLTVDGVAVDWILRDLDRVESVWSDCREGRYEVGIQPGHPLGFWSPCYVGEVALGRVLEDPRGDLASLQEAVRAYPEPLRRALTGAVWEADFSVASARKSAPSGDTLHVSLCLARAFGVLAQALHAHHRVWCLNEKGALASAAALPGTPADFAARVSKALRGLDAAAVETAAAVVRDVRAVLDRGAPADGQDGVHPDG</sequence>